<reference evidence="1" key="1">
    <citation type="journal article" date="2021" name="Open Biol.">
        <title>Shared evolutionary footprints suggest mitochondrial oxidative damage underlies multiple complex I losses in fungi.</title>
        <authorList>
            <person name="Schikora-Tamarit M.A."/>
            <person name="Marcet-Houben M."/>
            <person name="Nosek J."/>
            <person name="Gabaldon T."/>
        </authorList>
    </citation>
    <scope>NUCLEOTIDE SEQUENCE</scope>
    <source>
        <strain evidence="1">CBS2887</strain>
    </source>
</reference>
<proteinExistence type="predicted"/>
<evidence type="ECO:0000313" key="1">
    <source>
        <dbReference type="EMBL" id="KAH3683677.1"/>
    </source>
</evidence>
<evidence type="ECO:0000313" key="2">
    <source>
        <dbReference type="Proteomes" id="UP000774326"/>
    </source>
</evidence>
<dbReference type="Proteomes" id="UP000774326">
    <property type="component" value="Unassembled WGS sequence"/>
</dbReference>
<dbReference type="EMBL" id="JAEUBG010003009">
    <property type="protein sequence ID" value="KAH3683677.1"/>
    <property type="molecule type" value="Genomic_DNA"/>
</dbReference>
<comment type="caution">
    <text evidence="1">The sequence shown here is derived from an EMBL/GenBank/DDBJ whole genome shotgun (WGS) entry which is preliminary data.</text>
</comment>
<name>A0A9P8Q490_WICPI</name>
<sequence>MNSIFSLKAIEPSSNMTQFSGDSGSFNFNKDLTFCDGSNSINGGNLRSKVWRFTQSFNDLLDQSLNSQFQLTVLLG</sequence>
<accession>A0A9P8Q490</accession>
<organism evidence="1 2">
    <name type="scientific">Wickerhamomyces pijperi</name>
    <name type="common">Yeast</name>
    <name type="synonym">Pichia pijperi</name>
    <dbReference type="NCBI Taxonomy" id="599730"/>
    <lineage>
        <taxon>Eukaryota</taxon>
        <taxon>Fungi</taxon>
        <taxon>Dikarya</taxon>
        <taxon>Ascomycota</taxon>
        <taxon>Saccharomycotina</taxon>
        <taxon>Saccharomycetes</taxon>
        <taxon>Phaffomycetales</taxon>
        <taxon>Wickerhamomycetaceae</taxon>
        <taxon>Wickerhamomyces</taxon>
    </lineage>
</organism>
<protein>
    <submittedName>
        <fullName evidence="1">Uncharacterized protein</fullName>
    </submittedName>
</protein>
<gene>
    <name evidence="1" type="ORF">WICPIJ_005361</name>
</gene>
<reference evidence="1" key="2">
    <citation type="submission" date="2021-01" db="EMBL/GenBank/DDBJ databases">
        <authorList>
            <person name="Schikora-Tamarit M.A."/>
        </authorList>
    </citation>
    <scope>NUCLEOTIDE SEQUENCE</scope>
    <source>
        <strain evidence="1">CBS2887</strain>
    </source>
</reference>
<dbReference type="AlphaFoldDB" id="A0A9P8Q490"/>
<keyword evidence="2" id="KW-1185">Reference proteome</keyword>